<comment type="similarity">
    <text evidence="1">Belongs to the glycosyltransferase 2 family.</text>
</comment>
<evidence type="ECO:0000256" key="1">
    <source>
        <dbReference type="ARBA" id="ARBA00006739"/>
    </source>
</evidence>
<keyword evidence="2" id="KW-0328">Glycosyltransferase</keyword>
<evidence type="ECO:0000259" key="4">
    <source>
        <dbReference type="Pfam" id="PF00535"/>
    </source>
</evidence>
<gene>
    <name evidence="5" type="ORF">IGC_01873</name>
</gene>
<dbReference type="RefSeq" id="WP_002146229.1">
    <property type="nucleotide sequence ID" value="NZ_JH792148.1"/>
</dbReference>
<dbReference type="CDD" id="cd00761">
    <property type="entry name" value="Glyco_tranf_GTA_type"/>
    <property type="match status" value="1"/>
</dbReference>
<proteinExistence type="inferred from homology"/>
<keyword evidence="3" id="KW-0808">Transferase</keyword>
<evidence type="ECO:0000313" key="6">
    <source>
        <dbReference type="Proteomes" id="UP000006977"/>
    </source>
</evidence>
<dbReference type="PATRIC" id="fig|1053206.3.peg.1900"/>
<accession>J8DZ79</accession>
<organism evidence="5 6">
    <name type="scientific">Bacillus cereus HuA4-10</name>
    <dbReference type="NCBI Taxonomy" id="1053206"/>
    <lineage>
        <taxon>Bacteria</taxon>
        <taxon>Bacillati</taxon>
        <taxon>Bacillota</taxon>
        <taxon>Bacilli</taxon>
        <taxon>Bacillales</taxon>
        <taxon>Bacillaceae</taxon>
        <taxon>Bacillus</taxon>
        <taxon>Bacillus cereus group</taxon>
    </lineage>
</organism>
<dbReference type="InterPro" id="IPR001173">
    <property type="entry name" value="Glyco_trans_2-like"/>
</dbReference>
<evidence type="ECO:0000256" key="2">
    <source>
        <dbReference type="ARBA" id="ARBA00022676"/>
    </source>
</evidence>
<comment type="caution">
    <text evidence="5">The sequence shown here is derived from an EMBL/GenBank/DDBJ whole genome shotgun (WGS) entry which is preliminary data.</text>
</comment>
<dbReference type="Proteomes" id="UP000006977">
    <property type="component" value="Unassembled WGS sequence"/>
</dbReference>
<dbReference type="GO" id="GO:0016757">
    <property type="term" value="F:glycosyltransferase activity"/>
    <property type="evidence" value="ECO:0007669"/>
    <property type="project" value="UniProtKB-KW"/>
</dbReference>
<dbReference type="Gene3D" id="3.90.550.10">
    <property type="entry name" value="Spore Coat Polysaccharide Biosynthesis Protein SpsA, Chain A"/>
    <property type="match status" value="1"/>
</dbReference>
<dbReference type="AlphaFoldDB" id="J8DZ79"/>
<evidence type="ECO:0000313" key="5">
    <source>
        <dbReference type="EMBL" id="EJQ81634.1"/>
    </source>
</evidence>
<dbReference type="Pfam" id="PF00535">
    <property type="entry name" value="Glycos_transf_2"/>
    <property type="match status" value="1"/>
</dbReference>
<name>J8DZ79_BACCE</name>
<dbReference type="SUPFAM" id="SSF53448">
    <property type="entry name" value="Nucleotide-diphospho-sugar transferases"/>
    <property type="match status" value="1"/>
</dbReference>
<evidence type="ECO:0000256" key="3">
    <source>
        <dbReference type="ARBA" id="ARBA00022679"/>
    </source>
</evidence>
<protein>
    <recommendedName>
        <fullName evidence="4">Glycosyltransferase 2-like domain-containing protein</fullName>
    </recommendedName>
</protein>
<feature type="domain" description="Glycosyltransferase 2-like" evidence="4">
    <location>
        <begin position="5"/>
        <end position="140"/>
    </location>
</feature>
<reference evidence="5 6" key="1">
    <citation type="submission" date="2012-04" db="EMBL/GenBank/DDBJ databases">
        <title>The Genome Sequence of Bacillus cereus HuA4-10.</title>
        <authorList>
            <consortium name="The Broad Institute Genome Sequencing Platform"/>
            <consortium name="The Broad Institute Genome Sequencing Center for Infectious Disease"/>
            <person name="Feldgarden M."/>
            <person name="Van der Auwera G.A."/>
            <person name="Mahillon J."/>
            <person name="Duprez V."/>
            <person name="Timmery S."/>
            <person name="Mattelet C."/>
            <person name="Dierick K."/>
            <person name="Sun M."/>
            <person name="Yu Z."/>
            <person name="Zhu L."/>
            <person name="Hu X."/>
            <person name="Shank E.B."/>
            <person name="Swiecicka I."/>
            <person name="Hansen B.M."/>
            <person name="Andrup L."/>
            <person name="Young S.K."/>
            <person name="Zeng Q."/>
            <person name="Gargeya S."/>
            <person name="Fitzgerald M."/>
            <person name="Haas B."/>
            <person name="Abouelleil A."/>
            <person name="Alvarado L."/>
            <person name="Arachchi H.M."/>
            <person name="Berlin A."/>
            <person name="Chapman S.B."/>
            <person name="Goldberg J."/>
            <person name="Griggs A."/>
            <person name="Gujja S."/>
            <person name="Hansen M."/>
            <person name="Howarth C."/>
            <person name="Imamovic A."/>
            <person name="Larimer J."/>
            <person name="McCowen C."/>
            <person name="Montmayeur A."/>
            <person name="Murphy C."/>
            <person name="Neiman D."/>
            <person name="Pearson M."/>
            <person name="Priest M."/>
            <person name="Roberts A."/>
            <person name="Saif S."/>
            <person name="Shea T."/>
            <person name="Sisk P."/>
            <person name="Sykes S."/>
            <person name="Wortman J."/>
            <person name="Nusbaum C."/>
            <person name="Birren B."/>
        </authorList>
    </citation>
    <scope>NUCLEOTIDE SEQUENCE [LARGE SCALE GENOMIC DNA]</scope>
    <source>
        <strain evidence="5 6">HuA4-10</strain>
    </source>
</reference>
<dbReference type="EMBL" id="AHEA01000018">
    <property type="protein sequence ID" value="EJQ81634.1"/>
    <property type="molecule type" value="Genomic_DNA"/>
</dbReference>
<dbReference type="HOGENOM" id="CLU_025996_25_1_9"/>
<dbReference type="PANTHER" id="PTHR22916">
    <property type="entry name" value="GLYCOSYLTRANSFERASE"/>
    <property type="match status" value="1"/>
</dbReference>
<sequence length="351" mass="41052">MNKVSVIVPIYNAGRMLEKCISSILNQTFNDFELILVNDGSTDNSLEICNIYKKKDKRITVISKKNEGSIATRRRGIEASNGHYVMFVDADDWINKYTIEILYNQSIKDSVDITVCNMYRVIGRSTLIKKKFNSWYFDGDKLYNAEEIKRDLVTAYFHGHPFPPSLCAKLYKKELLEKSGKYLERIRFLGDDLFYNMEIMLKANKIKVIDNPLYYYQQGGFTSKYQEYLFGDMINGYLIQEEVIREHYQNTFEKKYTGISIMLLNTFKTCLLNLFKNNFSEHEIKARIQKYVSNDVLIKCISNEGAISYFSEDYLSGIRNRNIDFLFDLGRKLHRKSRAKKILVNLVSIVC</sequence>
<dbReference type="PANTHER" id="PTHR22916:SF51">
    <property type="entry name" value="GLYCOSYLTRANSFERASE EPSH-RELATED"/>
    <property type="match status" value="1"/>
</dbReference>
<dbReference type="InterPro" id="IPR029044">
    <property type="entry name" value="Nucleotide-diphossugar_trans"/>
</dbReference>